<comment type="caution">
    <text evidence="3">The sequence shown here is derived from an EMBL/GenBank/DDBJ whole genome shotgun (WGS) entry which is preliminary data.</text>
</comment>
<feature type="region of interest" description="Disordered" evidence="1">
    <location>
        <begin position="1"/>
        <end position="24"/>
    </location>
</feature>
<proteinExistence type="predicted"/>
<gene>
    <name evidence="3" type="ORF">B0T15DRAFT_535854</name>
</gene>
<protein>
    <submittedName>
        <fullName evidence="3">Uncharacterized protein</fullName>
    </submittedName>
</protein>
<evidence type="ECO:0000256" key="2">
    <source>
        <dbReference type="SAM" id="Phobius"/>
    </source>
</evidence>
<keyword evidence="4" id="KW-1185">Reference proteome</keyword>
<evidence type="ECO:0000256" key="1">
    <source>
        <dbReference type="SAM" id="MobiDB-lite"/>
    </source>
</evidence>
<dbReference type="RefSeq" id="XP_062720012.1">
    <property type="nucleotide sequence ID" value="XM_062869527.1"/>
</dbReference>
<dbReference type="EMBL" id="JAUDZG010000005">
    <property type="protein sequence ID" value="KAK3304232.1"/>
    <property type="molecule type" value="Genomic_DNA"/>
</dbReference>
<keyword evidence="2" id="KW-1133">Transmembrane helix</keyword>
<feature type="transmembrane region" description="Helical" evidence="2">
    <location>
        <begin position="156"/>
        <end position="175"/>
    </location>
</feature>
<dbReference type="GeneID" id="87888356"/>
<sequence length="244" mass="26859">MFQPPQPGAATWSQKPPRKPPSCRRLGSLSSVSLYGNFNERDLAPLPKWHGRQGSESSGVRGGISGKGAVPCFRQCGLVPYSMQPARGRSIQNHTAQELLAPWASVAWIPSPAQHTNTRSQGRFPDAASLRRYPSTLAFAAIRPEGKTLCALLSSFSSWGTCCLLFFSSIWMLVLQIVLKQRVHCSYLLFFYVTVPCTILYARYIPFNISDRVTGQEDQNGSSQTNNIASGRKAGANMYGEKEP</sequence>
<reference evidence="3" key="2">
    <citation type="submission" date="2023-06" db="EMBL/GenBank/DDBJ databases">
        <authorList>
            <consortium name="Lawrence Berkeley National Laboratory"/>
            <person name="Mondo S.J."/>
            <person name="Hensen N."/>
            <person name="Bonometti L."/>
            <person name="Westerberg I."/>
            <person name="Brannstrom I.O."/>
            <person name="Guillou S."/>
            <person name="Cros-Aarteil S."/>
            <person name="Calhoun S."/>
            <person name="Haridas S."/>
            <person name="Kuo A."/>
            <person name="Pangilinan J."/>
            <person name="Riley R."/>
            <person name="Labutti K."/>
            <person name="Andreopoulos B."/>
            <person name="Lipzen A."/>
            <person name="Chen C."/>
            <person name="Yanf M."/>
            <person name="Daum C."/>
            <person name="Ng V."/>
            <person name="Clum A."/>
            <person name="Steindorff A."/>
            <person name="Ohm R."/>
            <person name="Martin F."/>
            <person name="Silar P."/>
            <person name="Natvig D."/>
            <person name="Lalanne C."/>
            <person name="Gautier V."/>
            <person name="Ament-Velasquez S.L."/>
            <person name="Kruys A."/>
            <person name="Hutchinson M.I."/>
            <person name="Powell A.J."/>
            <person name="Barry K."/>
            <person name="Miller A.N."/>
            <person name="Grigoriev I.V."/>
            <person name="Debuchy R."/>
            <person name="Gladieux P."/>
            <person name="Thoren M.H."/>
            <person name="Johannesson H."/>
        </authorList>
    </citation>
    <scope>NUCLEOTIDE SEQUENCE</scope>
    <source>
        <strain evidence="3">CBS 333.67</strain>
    </source>
</reference>
<keyword evidence="2" id="KW-0812">Transmembrane</keyword>
<dbReference type="AlphaFoldDB" id="A0AAJ0M094"/>
<reference evidence="3" key="1">
    <citation type="journal article" date="2023" name="Mol. Phylogenet. Evol.">
        <title>Genome-scale phylogeny and comparative genomics of the fungal order Sordariales.</title>
        <authorList>
            <person name="Hensen N."/>
            <person name="Bonometti L."/>
            <person name="Westerberg I."/>
            <person name="Brannstrom I.O."/>
            <person name="Guillou S."/>
            <person name="Cros-Aarteil S."/>
            <person name="Calhoun S."/>
            <person name="Haridas S."/>
            <person name="Kuo A."/>
            <person name="Mondo S."/>
            <person name="Pangilinan J."/>
            <person name="Riley R."/>
            <person name="LaButti K."/>
            <person name="Andreopoulos B."/>
            <person name="Lipzen A."/>
            <person name="Chen C."/>
            <person name="Yan M."/>
            <person name="Daum C."/>
            <person name="Ng V."/>
            <person name="Clum A."/>
            <person name="Steindorff A."/>
            <person name="Ohm R.A."/>
            <person name="Martin F."/>
            <person name="Silar P."/>
            <person name="Natvig D.O."/>
            <person name="Lalanne C."/>
            <person name="Gautier V."/>
            <person name="Ament-Velasquez S.L."/>
            <person name="Kruys A."/>
            <person name="Hutchinson M.I."/>
            <person name="Powell A.J."/>
            <person name="Barry K."/>
            <person name="Miller A.N."/>
            <person name="Grigoriev I.V."/>
            <person name="Debuchy R."/>
            <person name="Gladieux P."/>
            <person name="Hiltunen Thoren M."/>
            <person name="Johannesson H."/>
        </authorList>
    </citation>
    <scope>NUCLEOTIDE SEQUENCE</scope>
    <source>
        <strain evidence="3">CBS 333.67</strain>
    </source>
</reference>
<name>A0AAJ0M094_9PEZI</name>
<dbReference type="Proteomes" id="UP001273166">
    <property type="component" value="Unassembled WGS sequence"/>
</dbReference>
<evidence type="ECO:0000313" key="4">
    <source>
        <dbReference type="Proteomes" id="UP001273166"/>
    </source>
</evidence>
<feature type="compositionally biased region" description="Polar residues" evidence="1">
    <location>
        <begin position="215"/>
        <end position="229"/>
    </location>
</feature>
<organism evidence="3 4">
    <name type="scientific">Chaetomium strumarium</name>
    <dbReference type="NCBI Taxonomy" id="1170767"/>
    <lineage>
        <taxon>Eukaryota</taxon>
        <taxon>Fungi</taxon>
        <taxon>Dikarya</taxon>
        <taxon>Ascomycota</taxon>
        <taxon>Pezizomycotina</taxon>
        <taxon>Sordariomycetes</taxon>
        <taxon>Sordariomycetidae</taxon>
        <taxon>Sordariales</taxon>
        <taxon>Chaetomiaceae</taxon>
        <taxon>Chaetomium</taxon>
    </lineage>
</organism>
<evidence type="ECO:0000313" key="3">
    <source>
        <dbReference type="EMBL" id="KAK3304232.1"/>
    </source>
</evidence>
<feature type="transmembrane region" description="Helical" evidence="2">
    <location>
        <begin position="187"/>
        <end position="205"/>
    </location>
</feature>
<keyword evidence="2" id="KW-0472">Membrane</keyword>
<feature type="region of interest" description="Disordered" evidence="1">
    <location>
        <begin position="215"/>
        <end position="244"/>
    </location>
</feature>
<accession>A0AAJ0M094</accession>